<protein>
    <submittedName>
        <fullName evidence="1">PorP/SprF family type IX secretion system membrane protein</fullName>
    </submittedName>
</protein>
<evidence type="ECO:0000313" key="2">
    <source>
        <dbReference type="Proteomes" id="UP001155280"/>
    </source>
</evidence>
<organism evidence="1 2">
    <name type="scientific">Christiangramia oceanisediminis</name>
    <dbReference type="NCBI Taxonomy" id="2920386"/>
    <lineage>
        <taxon>Bacteria</taxon>
        <taxon>Pseudomonadati</taxon>
        <taxon>Bacteroidota</taxon>
        <taxon>Flavobacteriia</taxon>
        <taxon>Flavobacteriales</taxon>
        <taxon>Flavobacteriaceae</taxon>
        <taxon>Christiangramia</taxon>
    </lineage>
</organism>
<reference evidence="1" key="1">
    <citation type="submission" date="2022-07" db="EMBL/GenBank/DDBJ databases">
        <title>Gramela sediminis sp. nov., isolated from deep-sea sediment of the Indian Ocean.</title>
        <authorList>
            <person name="Shi H."/>
        </authorList>
    </citation>
    <scope>NUCLEOTIDE SEQUENCE</scope>
    <source>
        <strain evidence="1">GC03-9</strain>
    </source>
</reference>
<keyword evidence="2" id="KW-1185">Reference proteome</keyword>
<dbReference type="Proteomes" id="UP001155280">
    <property type="component" value="Unassembled WGS sequence"/>
</dbReference>
<sequence>MAKILNKNQLLYIFTGFMAYKTKFNNLIFKSSAFPVFTRFLLLILFLNSSALKAQELLPTYSDYLTDNLYLIHPSMAGASNFDQIRLTGRRQWFDVEQAPNLQTLAYNSRLGDKIGVGGILFRDENGNFSKLGAYGTFAYHLMFSRSTADLNQLSFGINLGVVQHRLDISNFSRFDPIIGNSNSDIFANMDVGISYYLRDLYFHFAAKNILSVNRELWYSDAVPSNMRKYLFSAGYVFELDPYDPWSFEPSILFQAREATNEMALDINLKSYYELEFGNLWGGISYRNGFETTEYTNDGEEIQRQQLRYITPFLGIDYKKFIFGYTFSYQLNSIVLSNTGFHQLTLGYNFGESRARYDCNCPAINQ</sequence>
<accession>A0A9X2I0E2</accession>
<name>A0A9X2I0E2_9FLAO</name>
<dbReference type="EMBL" id="JANCNS010000001">
    <property type="protein sequence ID" value="MCP9198641.1"/>
    <property type="molecule type" value="Genomic_DNA"/>
</dbReference>
<gene>
    <name evidence="1" type="ORF">MKO06_01895</name>
</gene>
<dbReference type="RefSeq" id="WP_241550647.1">
    <property type="nucleotide sequence ID" value="NZ_JANCNS010000001.1"/>
</dbReference>
<proteinExistence type="predicted"/>
<dbReference type="InterPro" id="IPR019861">
    <property type="entry name" value="PorP/SprF_Bacteroidetes"/>
</dbReference>
<evidence type="ECO:0000313" key="1">
    <source>
        <dbReference type="EMBL" id="MCP9198641.1"/>
    </source>
</evidence>
<dbReference type="NCBIfam" id="TIGR03519">
    <property type="entry name" value="T9SS_PorP_fam"/>
    <property type="match status" value="1"/>
</dbReference>
<dbReference type="AlphaFoldDB" id="A0A9X2I0E2"/>
<dbReference type="Pfam" id="PF11751">
    <property type="entry name" value="PorP_SprF"/>
    <property type="match status" value="1"/>
</dbReference>
<comment type="caution">
    <text evidence="1">The sequence shown here is derived from an EMBL/GenBank/DDBJ whole genome shotgun (WGS) entry which is preliminary data.</text>
</comment>